<evidence type="ECO:0000256" key="7">
    <source>
        <dbReference type="ARBA" id="ARBA00048741"/>
    </source>
</evidence>
<dbReference type="InterPro" id="IPR033738">
    <property type="entry name" value="AsnB_N"/>
</dbReference>
<keyword evidence="8" id="KW-0061">Asparagine biosynthesis</keyword>
<name>A0A1F6DVS4_9BACT</name>
<dbReference type="InterPro" id="IPR017932">
    <property type="entry name" value="GATase_2_dom"/>
</dbReference>
<keyword evidence="4 9" id="KW-0547">Nucleotide-binding</keyword>
<evidence type="ECO:0000256" key="6">
    <source>
        <dbReference type="ARBA" id="ARBA00022962"/>
    </source>
</evidence>
<reference evidence="12 13" key="1">
    <citation type="journal article" date="2016" name="Nat. Commun.">
        <title>Thousands of microbial genomes shed light on interconnected biogeochemical processes in an aquifer system.</title>
        <authorList>
            <person name="Anantharaman K."/>
            <person name="Brown C.T."/>
            <person name="Hug L.A."/>
            <person name="Sharon I."/>
            <person name="Castelle C.J."/>
            <person name="Probst A.J."/>
            <person name="Thomas B.C."/>
            <person name="Singh A."/>
            <person name="Wilkins M.J."/>
            <person name="Karaoz U."/>
            <person name="Brodie E.L."/>
            <person name="Williams K.H."/>
            <person name="Hubbard S.S."/>
            <person name="Banfield J.F."/>
        </authorList>
    </citation>
    <scope>NUCLEOTIDE SEQUENCE [LARGE SCALE GENOMIC DNA]</scope>
</reference>
<dbReference type="Pfam" id="PF13537">
    <property type="entry name" value="GATase_7"/>
    <property type="match status" value="1"/>
</dbReference>
<dbReference type="Gene3D" id="3.60.20.10">
    <property type="entry name" value="Glutamine Phosphoribosylpyrophosphate, subunit 1, domain 1"/>
    <property type="match status" value="1"/>
</dbReference>
<dbReference type="GO" id="GO:0005524">
    <property type="term" value="F:ATP binding"/>
    <property type="evidence" value="ECO:0007669"/>
    <property type="project" value="UniProtKB-KW"/>
</dbReference>
<protein>
    <recommendedName>
        <fullName evidence="3">asparagine synthase (glutamine-hydrolyzing)</fullName>
        <ecNumber evidence="3">6.3.5.4</ecNumber>
    </recommendedName>
</protein>
<dbReference type="CDD" id="cd01991">
    <property type="entry name" value="Asn_synthase_B_C"/>
    <property type="match status" value="1"/>
</dbReference>
<dbReference type="STRING" id="1798497.A3D71_00340"/>
<keyword evidence="5 9" id="KW-0067">ATP-binding</keyword>
<feature type="domain" description="Glutamine amidotransferase type-2" evidence="11">
    <location>
        <begin position="2"/>
        <end position="221"/>
    </location>
</feature>
<dbReference type="PANTHER" id="PTHR43284">
    <property type="entry name" value="ASPARAGINE SYNTHETASE (GLUTAMINE-HYDROLYZING)"/>
    <property type="match status" value="1"/>
</dbReference>
<evidence type="ECO:0000256" key="8">
    <source>
        <dbReference type="PIRSR" id="PIRSR001589-1"/>
    </source>
</evidence>
<dbReference type="SUPFAM" id="SSF52402">
    <property type="entry name" value="Adenine nucleotide alpha hydrolases-like"/>
    <property type="match status" value="1"/>
</dbReference>
<feature type="binding site" evidence="9">
    <location>
        <position position="103"/>
    </location>
    <ligand>
        <name>L-glutamine</name>
        <dbReference type="ChEBI" id="CHEBI:58359"/>
    </ligand>
</feature>
<dbReference type="SUPFAM" id="SSF56235">
    <property type="entry name" value="N-terminal nucleophile aminohydrolases (Ntn hydrolases)"/>
    <property type="match status" value="1"/>
</dbReference>
<comment type="catalytic activity">
    <reaction evidence="7">
        <text>L-aspartate + L-glutamine + ATP + H2O = L-asparagine + L-glutamate + AMP + diphosphate + H(+)</text>
        <dbReference type="Rhea" id="RHEA:12228"/>
        <dbReference type="ChEBI" id="CHEBI:15377"/>
        <dbReference type="ChEBI" id="CHEBI:15378"/>
        <dbReference type="ChEBI" id="CHEBI:29985"/>
        <dbReference type="ChEBI" id="CHEBI:29991"/>
        <dbReference type="ChEBI" id="CHEBI:30616"/>
        <dbReference type="ChEBI" id="CHEBI:33019"/>
        <dbReference type="ChEBI" id="CHEBI:58048"/>
        <dbReference type="ChEBI" id="CHEBI:58359"/>
        <dbReference type="ChEBI" id="CHEBI:456215"/>
        <dbReference type="EC" id="6.3.5.4"/>
    </reaction>
</comment>
<gene>
    <name evidence="12" type="ORF">A3D71_00340</name>
</gene>
<evidence type="ECO:0000256" key="2">
    <source>
        <dbReference type="ARBA" id="ARBA00005752"/>
    </source>
</evidence>
<dbReference type="InterPro" id="IPR006426">
    <property type="entry name" value="Asn_synth_AEB"/>
</dbReference>
<dbReference type="PIRSF" id="PIRSF001589">
    <property type="entry name" value="Asn_synthetase_glu-h"/>
    <property type="match status" value="1"/>
</dbReference>
<dbReference type="InterPro" id="IPR001962">
    <property type="entry name" value="Asn_synthase"/>
</dbReference>
<dbReference type="AlphaFoldDB" id="A0A1F6DVS4"/>
<evidence type="ECO:0000256" key="9">
    <source>
        <dbReference type="PIRSR" id="PIRSR001589-2"/>
    </source>
</evidence>
<dbReference type="PROSITE" id="PS51278">
    <property type="entry name" value="GATASE_TYPE_2"/>
    <property type="match status" value="1"/>
</dbReference>
<evidence type="ECO:0000256" key="1">
    <source>
        <dbReference type="ARBA" id="ARBA00005187"/>
    </source>
</evidence>
<dbReference type="EC" id="6.3.5.4" evidence="3"/>
<dbReference type="Pfam" id="PF00733">
    <property type="entry name" value="Asn_synthase"/>
    <property type="match status" value="1"/>
</dbReference>
<comment type="pathway">
    <text evidence="1">Amino-acid biosynthesis; L-asparagine biosynthesis; L-asparagine from L-aspartate (L-Gln route): step 1/1.</text>
</comment>
<dbReference type="Gene3D" id="3.40.50.620">
    <property type="entry name" value="HUPs"/>
    <property type="match status" value="1"/>
</dbReference>
<feature type="binding site" evidence="9">
    <location>
        <position position="295"/>
    </location>
    <ligand>
        <name>ATP</name>
        <dbReference type="ChEBI" id="CHEBI:30616"/>
    </ligand>
</feature>
<dbReference type="Proteomes" id="UP000177652">
    <property type="component" value="Unassembled WGS sequence"/>
</dbReference>
<evidence type="ECO:0000256" key="4">
    <source>
        <dbReference type="ARBA" id="ARBA00022741"/>
    </source>
</evidence>
<dbReference type="GO" id="GO:0006529">
    <property type="term" value="P:asparagine biosynthetic process"/>
    <property type="evidence" value="ECO:0007669"/>
    <property type="project" value="UniProtKB-KW"/>
</dbReference>
<feature type="active site" description="For GATase activity" evidence="8">
    <location>
        <position position="2"/>
    </location>
</feature>
<comment type="caution">
    <text evidence="12">The sequence shown here is derived from an EMBL/GenBank/DDBJ whole genome shotgun (WGS) entry which is preliminary data.</text>
</comment>
<evidence type="ECO:0000256" key="5">
    <source>
        <dbReference type="ARBA" id="ARBA00022840"/>
    </source>
</evidence>
<keyword evidence="6 8" id="KW-0315">Glutamine amidotransferase</keyword>
<evidence type="ECO:0000259" key="11">
    <source>
        <dbReference type="PROSITE" id="PS51278"/>
    </source>
</evidence>
<dbReference type="InterPro" id="IPR014729">
    <property type="entry name" value="Rossmann-like_a/b/a_fold"/>
</dbReference>
<evidence type="ECO:0000256" key="10">
    <source>
        <dbReference type="PIRSR" id="PIRSR001589-3"/>
    </source>
</evidence>
<feature type="site" description="Important for beta-aspartyl-AMP intermediate formation" evidence="10">
    <location>
        <position position="371"/>
    </location>
</feature>
<dbReference type="CDD" id="cd00712">
    <property type="entry name" value="AsnB"/>
    <property type="match status" value="1"/>
</dbReference>
<dbReference type="NCBIfam" id="TIGR01536">
    <property type="entry name" value="asn_synth_AEB"/>
    <property type="match status" value="1"/>
</dbReference>
<dbReference type="GO" id="GO:0004066">
    <property type="term" value="F:asparagine synthase (glutamine-hydrolyzing) activity"/>
    <property type="evidence" value="ECO:0007669"/>
    <property type="project" value="UniProtKB-EC"/>
</dbReference>
<dbReference type="InterPro" id="IPR029055">
    <property type="entry name" value="Ntn_hydrolases_N"/>
</dbReference>
<dbReference type="PANTHER" id="PTHR43284:SF1">
    <property type="entry name" value="ASPARAGINE SYNTHETASE"/>
    <property type="match status" value="1"/>
</dbReference>
<dbReference type="InterPro" id="IPR051786">
    <property type="entry name" value="ASN_synthetase/amidase"/>
</dbReference>
<evidence type="ECO:0000313" key="12">
    <source>
        <dbReference type="EMBL" id="OGG65535.1"/>
    </source>
</evidence>
<accession>A0A1F6DVS4</accession>
<evidence type="ECO:0000313" key="13">
    <source>
        <dbReference type="Proteomes" id="UP000177652"/>
    </source>
</evidence>
<keyword evidence="8" id="KW-0028">Amino-acid biosynthesis</keyword>
<proteinExistence type="inferred from homology"/>
<evidence type="ECO:0000256" key="3">
    <source>
        <dbReference type="ARBA" id="ARBA00012737"/>
    </source>
</evidence>
<organism evidence="12 13">
    <name type="scientific">Candidatus Kaiserbacteria bacterium RIFCSPHIGHO2_02_FULL_55_20</name>
    <dbReference type="NCBI Taxonomy" id="1798497"/>
    <lineage>
        <taxon>Bacteria</taxon>
        <taxon>Candidatus Kaiseribacteriota</taxon>
    </lineage>
</organism>
<comment type="similarity">
    <text evidence="2">Belongs to the asparagine synthetase family.</text>
</comment>
<dbReference type="EMBL" id="MFLK01000044">
    <property type="protein sequence ID" value="OGG65535.1"/>
    <property type="molecule type" value="Genomic_DNA"/>
</dbReference>
<sequence>MCGINGLVDFSAPPQGGGRIIKKMNDALAHRGPDGEGVFTSVSGCVTLGSRRLSIVDVAEGGMPIKREYKGHEYAIVANAEFFNHKELRGKLEGKYTFATHSDVEVALYAYIEWGDACVEHLHGQFAFLVYDGSKNRVFLARDRVGIKPLYYGLLAHTLIVSSEPKGILAHPDFRREPDREAIADYFLGILALGKSEPLDRSFFEGIRSLPPGSRAYFDHTGLSVERYHDVSLVRRERPEKELAAEMRREVSRAVLEQIPEEVAYGVGLSGGLDSSIVTVVAARSPTRPSAASAIRCEGGDNPDYEYAKLVAQRERIPLLAPVLSSKDLIRDVDRLVAALDRPFDSVRELGLFGMYRTLHDAGCKVALIGEGSDEFNLGYYYALPGFNEAREACATADGLRSLLKTRVPDVVRYFSPQFLNERVVEEAIDRNVRDYYEGCPAGDSLDRMEYYYIKKFLKGRLDMHDRCAMAHAVEARVPFCDDGVIETSLSVPPRFNLKDETEKAVLRSAFRDMLPEEVVNRRKYGLPESKDTKLHRLVIEAFDAAVAEADAAVWDIIDKTYADTMRKLADERVTEAENGTASPHSLTAPPAISKPLEFRIRHLFVLLTFLRWYRLYFVEKLFS</sequence>